<feature type="domain" description="Bacterial surface antigen (D15)" evidence="5">
    <location>
        <begin position="379"/>
        <end position="692"/>
    </location>
</feature>
<name>A0ABY4XBS4_9SPHN</name>
<dbReference type="RefSeq" id="WP_252168215.1">
    <property type="nucleotide sequence ID" value="NZ_CP084930.1"/>
</dbReference>
<accession>A0ABY4XBS4</accession>
<keyword evidence="7" id="KW-1185">Reference proteome</keyword>
<feature type="compositionally biased region" description="Pro residues" evidence="4">
    <location>
        <begin position="13"/>
        <end position="23"/>
    </location>
</feature>
<evidence type="ECO:0000256" key="2">
    <source>
        <dbReference type="ARBA" id="ARBA00022452"/>
    </source>
</evidence>
<dbReference type="InterPro" id="IPR000184">
    <property type="entry name" value="Bac_surfAg_D15"/>
</dbReference>
<dbReference type="Gene3D" id="3.10.20.310">
    <property type="entry name" value="membrane protein fhac"/>
    <property type="match status" value="1"/>
</dbReference>
<sequence length="692" mass="72332">MSGAALLASSAPAAPPPPSPPQAVDPVGDPQFDAALPPLDAVQAPPAEVQPMAGQAAPAAPETPAPVAAPATSLAATPPAAQPANDPALAEPLPPLAGFDPNPDTSKAKVPTSQAARLRYTSQIEGLKAIGLEDEFRQRSALGKGTKKAANAAQVAARAAEDVALAERLMKSAGYYDGTASSTVLPVPNQAGLVAVTISATPGVRYAYGSITIAGAPPEPTRIARGALPLKPGDPIEAAATLAAEANVALVLPQQGYPFAKTGDRTILLDPDQHKGDYSLPLTAGPRARFGGLRTKGDPVFGLDHLAVFPRFERGQRYDSRLTEDLREALVGTSLFSSVAVEPVDTGQTDPSGDSIVDLLVTQNRGPARALSGSAGYGTGEGVKAEANWTHRNLFPPEGALSVGVIGGTLQQGANVSFIRSNAGQRDRTFTVTGGFNRSNFDAYEAKTINLAATLSRQSTPIWQKRWTWSVGAELVGTNEQGAALNATDDRPRRNYLIGALPSQIQYDRSDSLLNPTRGFRLLARVSPEASLRSGVHGYGRLLGEGTAYMPLGSAIVLAGRVRVASIVGATLEDIAPSRRLYSGGGGSVRGYGFQQLGPKDPQNNPIGGRSQTEFATEVRYRFGNFGIVPFFDGGRVSESSKPGLSDMRYGAGIGARYYTNFGPLRLDVATPINRQPGDSRITLYISIGQAF</sequence>
<organism evidence="6 7">
    <name type="scientific">Sphingomonas morindae</name>
    <dbReference type="NCBI Taxonomy" id="1541170"/>
    <lineage>
        <taxon>Bacteria</taxon>
        <taxon>Pseudomonadati</taxon>
        <taxon>Pseudomonadota</taxon>
        <taxon>Alphaproteobacteria</taxon>
        <taxon>Sphingomonadales</taxon>
        <taxon>Sphingomonadaceae</taxon>
        <taxon>Sphingomonas</taxon>
    </lineage>
</organism>
<keyword evidence="2" id="KW-1134">Transmembrane beta strand</keyword>
<dbReference type="Gene3D" id="2.40.160.50">
    <property type="entry name" value="membrane protein fhac: a member of the omp85/tpsb transporter family"/>
    <property type="match status" value="1"/>
</dbReference>
<comment type="subcellular location">
    <subcellularLocation>
        <location evidence="1">Membrane</location>
    </subcellularLocation>
</comment>
<dbReference type="PANTHER" id="PTHR12815:SF42">
    <property type="entry name" value="BACTERIAL SURFACE ANTIGEN (D15) DOMAIN-CONTAINING PROTEIN"/>
    <property type="match status" value="1"/>
</dbReference>
<dbReference type="EMBL" id="CP084930">
    <property type="protein sequence ID" value="USI74412.1"/>
    <property type="molecule type" value="Genomic_DNA"/>
</dbReference>
<keyword evidence="3" id="KW-0472">Membrane</keyword>
<feature type="compositionally biased region" description="Low complexity" evidence="4">
    <location>
        <begin position="50"/>
        <end position="91"/>
    </location>
</feature>
<dbReference type="PANTHER" id="PTHR12815">
    <property type="entry name" value="SORTING AND ASSEMBLY MACHINERY SAMM50 PROTEIN FAMILY MEMBER"/>
    <property type="match status" value="1"/>
</dbReference>
<evidence type="ECO:0000313" key="7">
    <source>
        <dbReference type="Proteomes" id="UP001056937"/>
    </source>
</evidence>
<evidence type="ECO:0000256" key="3">
    <source>
        <dbReference type="ARBA" id="ARBA00023136"/>
    </source>
</evidence>
<evidence type="ECO:0000256" key="4">
    <source>
        <dbReference type="SAM" id="MobiDB-lite"/>
    </source>
</evidence>
<feature type="region of interest" description="Disordered" evidence="4">
    <location>
        <begin position="1"/>
        <end position="114"/>
    </location>
</feature>
<dbReference type="Pfam" id="PF01103">
    <property type="entry name" value="Omp85"/>
    <property type="match status" value="1"/>
</dbReference>
<dbReference type="InterPro" id="IPR039910">
    <property type="entry name" value="D15-like"/>
</dbReference>
<protein>
    <submittedName>
        <fullName evidence="6">BamA/TamA family outer membrane protein</fullName>
    </submittedName>
</protein>
<gene>
    <name evidence="6" type="ORF">LHA26_08165</name>
</gene>
<evidence type="ECO:0000256" key="1">
    <source>
        <dbReference type="ARBA" id="ARBA00004370"/>
    </source>
</evidence>
<reference evidence="6" key="1">
    <citation type="journal article" date="2022" name="Toxins">
        <title>Genomic Analysis of Sphingopyxis sp. USTB-05 for Biodegrading Cyanobacterial Hepatotoxins.</title>
        <authorList>
            <person name="Liu C."/>
            <person name="Xu Q."/>
            <person name="Zhao Z."/>
            <person name="Zhang H."/>
            <person name="Liu X."/>
            <person name="Yin C."/>
            <person name="Liu Y."/>
            <person name="Yan H."/>
        </authorList>
    </citation>
    <scope>NUCLEOTIDE SEQUENCE</scope>
    <source>
        <strain evidence="6">NBD5</strain>
    </source>
</reference>
<evidence type="ECO:0000259" key="5">
    <source>
        <dbReference type="Pfam" id="PF01103"/>
    </source>
</evidence>
<proteinExistence type="predicted"/>
<feature type="compositionally biased region" description="Low complexity" evidence="4">
    <location>
        <begin position="1"/>
        <end position="12"/>
    </location>
</feature>
<dbReference type="Proteomes" id="UP001056937">
    <property type="component" value="Chromosome 1"/>
</dbReference>
<evidence type="ECO:0000313" key="6">
    <source>
        <dbReference type="EMBL" id="USI74412.1"/>
    </source>
</evidence>
<keyword evidence="2" id="KW-0812">Transmembrane</keyword>